<evidence type="ECO:0000256" key="1">
    <source>
        <dbReference type="SAM" id="MobiDB-lite"/>
    </source>
</evidence>
<sequence>MPMPTITFEDYKKAIKAKYEEEKNGEYSNNLNSPTSANLRNLCVKRFDANSNKDDLIAFKSFFDFPFDKDKKNQFGEDELNKLEAVKRFLLGKTENPAEDTIQLAAILVDLQPRPFNEYRKQLDEDEKRLIEVLRDTGTPENENFSNTLIVEIENEHSPSLKNDEVEKDKNEEVKQDETRELEQDKHQDWETTPIGISDISTPVKIGGKDVGKSGMKKYFVIAAFLAVLSIIIYLSMSQKDCMQWTNDHYEKIARSDNGYCETYYDARYFNLRKIEVCDTTDFFDDNGRAKVFYIKIGNSIECYNQSAPYPENTQRFLKPITQYIINRYLSDRPKCN</sequence>
<dbReference type="Proteomes" id="UP001501367">
    <property type="component" value="Unassembled WGS sequence"/>
</dbReference>
<accession>A0ABP7FYV0</accession>
<proteinExistence type="predicted"/>
<feature type="transmembrane region" description="Helical" evidence="2">
    <location>
        <begin position="219"/>
        <end position="237"/>
    </location>
</feature>
<dbReference type="EMBL" id="BAABDT010000006">
    <property type="protein sequence ID" value="GAA3749586.1"/>
    <property type="molecule type" value="Genomic_DNA"/>
</dbReference>
<evidence type="ECO:0000313" key="3">
    <source>
        <dbReference type="EMBL" id="GAA3749586.1"/>
    </source>
</evidence>
<name>A0ABP7FYV0_9FLAO</name>
<keyword evidence="2" id="KW-0812">Transmembrane</keyword>
<keyword evidence="4" id="KW-1185">Reference proteome</keyword>
<feature type="compositionally biased region" description="Basic and acidic residues" evidence="1">
    <location>
        <begin position="156"/>
        <end position="190"/>
    </location>
</feature>
<keyword evidence="2" id="KW-0472">Membrane</keyword>
<reference evidence="4" key="1">
    <citation type="journal article" date="2019" name="Int. J. Syst. Evol. Microbiol.">
        <title>The Global Catalogue of Microorganisms (GCM) 10K type strain sequencing project: providing services to taxonomists for standard genome sequencing and annotation.</title>
        <authorList>
            <consortium name="The Broad Institute Genomics Platform"/>
            <consortium name="The Broad Institute Genome Sequencing Center for Infectious Disease"/>
            <person name="Wu L."/>
            <person name="Ma J."/>
        </authorList>
    </citation>
    <scope>NUCLEOTIDE SEQUENCE [LARGE SCALE GENOMIC DNA]</scope>
    <source>
        <strain evidence="4">JCM 17336</strain>
    </source>
</reference>
<protein>
    <submittedName>
        <fullName evidence="3">Uncharacterized protein</fullName>
    </submittedName>
</protein>
<evidence type="ECO:0000313" key="4">
    <source>
        <dbReference type="Proteomes" id="UP001501367"/>
    </source>
</evidence>
<gene>
    <name evidence="3" type="ORF">GCM10022422_37860</name>
</gene>
<feature type="region of interest" description="Disordered" evidence="1">
    <location>
        <begin position="156"/>
        <end position="194"/>
    </location>
</feature>
<comment type="caution">
    <text evidence="3">The sequence shown here is derived from an EMBL/GenBank/DDBJ whole genome shotgun (WGS) entry which is preliminary data.</text>
</comment>
<organism evidence="3 4">
    <name type="scientific">Flavobacterium ginsengisoli</name>
    <dbReference type="NCBI Taxonomy" id="871694"/>
    <lineage>
        <taxon>Bacteria</taxon>
        <taxon>Pseudomonadati</taxon>
        <taxon>Bacteroidota</taxon>
        <taxon>Flavobacteriia</taxon>
        <taxon>Flavobacteriales</taxon>
        <taxon>Flavobacteriaceae</taxon>
        <taxon>Flavobacterium</taxon>
    </lineage>
</organism>
<keyword evidence="2" id="KW-1133">Transmembrane helix</keyword>
<evidence type="ECO:0000256" key="2">
    <source>
        <dbReference type="SAM" id="Phobius"/>
    </source>
</evidence>